<dbReference type="InterPro" id="IPR002048">
    <property type="entry name" value="EF_hand_dom"/>
</dbReference>
<evidence type="ECO:0000313" key="5">
    <source>
        <dbReference type="EMBL" id="CAF0742972.1"/>
    </source>
</evidence>
<evidence type="ECO:0000259" key="3">
    <source>
        <dbReference type="PROSITE" id="PS50222"/>
    </source>
</evidence>
<evidence type="ECO:0000256" key="2">
    <source>
        <dbReference type="SAM" id="MobiDB-lite"/>
    </source>
</evidence>
<dbReference type="PROSITE" id="PS50222">
    <property type="entry name" value="EF_HAND_2"/>
    <property type="match status" value="1"/>
</dbReference>
<keyword evidence="1" id="KW-0106">Calcium</keyword>
<dbReference type="EMBL" id="CAJNOO010000015">
    <property type="protein sequence ID" value="CAF0742972.1"/>
    <property type="molecule type" value="Genomic_DNA"/>
</dbReference>
<dbReference type="Pfam" id="PF13499">
    <property type="entry name" value="EF-hand_7"/>
    <property type="match status" value="1"/>
</dbReference>
<evidence type="ECO:0000313" key="4">
    <source>
        <dbReference type="EMBL" id="CAF0721495.1"/>
    </source>
</evidence>
<dbReference type="Proteomes" id="UP000663854">
    <property type="component" value="Unassembled WGS sequence"/>
</dbReference>
<sequence length="228" mass="26577">MARYYNIPNKVNLPLVSPPRDIDPVFICKSKPSIIIESEKKTPRSIKHRHPNISTSKENTPPRRIAAHQKFRKPCQTMVKAIVTKPDPRLMFNFIDVNTDSRLSYLEFRSWMLMIDATLAEHELLQIFNEMDRNGDGFIQYKEFRDYFGDDLLTSEANVAELTTLFNEINTDQSETITLDQLLAFFNRYSTMITKEEAQLFLGMVSDVGNENTITLKEFLKAMREWKV</sequence>
<feature type="domain" description="EF-hand" evidence="3">
    <location>
        <begin position="119"/>
        <end position="154"/>
    </location>
</feature>
<evidence type="ECO:0000313" key="8">
    <source>
        <dbReference type="Proteomes" id="UP000663882"/>
    </source>
</evidence>
<dbReference type="InterPro" id="IPR052591">
    <property type="entry name" value="CML21-like"/>
</dbReference>
<accession>A0A813NUM2</accession>
<dbReference type="Gene3D" id="1.10.238.10">
    <property type="entry name" value="EF-hand"/>
    <property type="match status" value="2"/>
</dbReference>
<keyword evidence="7" id="KW-1185">Reference proteome</keyword>
<dbReference type="EMBL" id="CAJNOH010000001">
    <property type="protein sequence ID" value="CAF0721495.1"/>
    <property type="molecule type" value="Genomic_DNA"/>
</dbReference>
<evidence type="ECO:0000256" key="1">
    <source>
        <dbReference type="ARBA" id="ARBA00022837"/>
    </source>
</evidence>
<dbReference type="EMBL" id="CAJNOL010000051">
    <property type="protein sequence ID" value="CAF0792073.1"/>
    <property type="molecule type" value="Genomic_DNA"/>
</dbReference>
<dbReference type="Proteomes" id="UP000663870">
    <property type="component" value="Unassembled WGS sequence"/>
</dbReference>
<protein>
    <recommendedName>
        <fullName evidence="3">EF-hand domain-containing protein</fullName>
    </recommendedName>
</protein>
<dbReference type="InterPro" id="IPR018247">
    <property type="entry name" value="EF_Hand_1_Ca_BS"/>
</dbReference>
<evidence type="ECO:0000313" key="6">
    <source>
        <dbReference type="EMBL" id="CAF0792073.1"/>
    </source>
</evidence>
<dbReference type="OrthoDB" id="26525at2759"/>
<dbReference type="InterPro" id="IPR011992">
    <property type="entry name" value="EF-hand-dom_pair"/>
</dbReference>
<dbReference type="SUPFAM" id="SSF47473">
    <property type="entry name" value="EF-hand"/>
    <property type="match status" value="1"/>
</dbReference>
<dbReference type="AlphaFoldDB" id="A0A813NUM2"/>
<comment type="caution">
    <text evidence="5">The sequence shown here is derived from an EMBL/GenBank/DDBJ whole genome shotgun (WGS) entry which is preliminary data.</text>
</comment>
<organism evidence="5 8">
    <name type="scientific">Rotaria sordida</name>
    <dbReference type="NCBI Taxonomy" id="392033"/>
    <lineage>
        <taxon>Eukaryota</taxon>
        <taxon>Metazoa</taxon>
        <taxon>Spiralia</taxon>
        <taxon>Gnathifera</taxon>
        <taxon>Rotifera</taxon>
        <taxon>Eurotatoria</taxon>
        <taxon>Bdelloidea</taxon>
        <taxon>Philodinida</taxon>
        <taxon>Philodinidae</taxon>
        <taxon>Rotaria</taxon>
    </lineage>
</organism>
<dbReference type="PANTHER" id="PTHR23064">
    <property type="entry name" value="TROPONIN"/>
    <property type="match status" value="1"/>
</dbReference>
<dbReference type="SMART" id="SM00054">
    <property type="entry name" value="EFh"/>
    <property type="match status" value="3"/>
</dbReference>
<dbReference type="PROSITE" id="PS00018">
    <property type="entry name" value="EF_HAND_1"/>
    <property type="match status" value="1"/>
</dbReference>
<name>A0A813NUM2_9BILA</name>
<proteinExistence type="predicted"/>
<evidence type="ECO:0000313" key="7">
    <source>
        <dbReference type="Proteomes" id="UP000663870"/>
    </source>
</evidence>
<feature type="region of interest" description="Disordered" evidence="2">
    <location>
        <begin position="41"/>
        <end position="63"/>
    </location>
</feature>
<reference evidence="5" key="1">
    <citation type="submission" date="2021-02" db="EMBL/GenBank/DDBJ databases">
        <authorList>
            <person name="Nowell W R."/>
        </authorList>
    </citation>
    <scope>NUCLEOTIDE SEQUENCE</scope>
</reference>
<gene>
    <name evidence="6" type="ORF">JXQ802_LOCUS3785</name>
    <name evidence="4" type="ORF">PYM288_LOCUS227</name>
    <name evidence="5" type="ORF">RFH988_LOCUS849</name>
</gene>
<dbReference type="Proteomes" id="UP000663882">
    <property type="component" value="Unassembled WGS sequence"/>
</dbReference>
<dbReference type="GO" id="GO:0005509">
    <property type="term" value="F:calcium ion binding"/>
    <property type="evidence" value="ECO:0007669"/>
    <property type="project" value="InterPro"/>
</dbReference>